<dbReference type="EMBL" id="DQ491002">
    <property type="protein sequence ID" value="ABT14957.1"/>
    <property type="molecule type" value="Genomic_DNA"/>
</dbReference>
<dbReference type="GeneID" id="5659374"/>
<dbReference type="RefSeq" id="YP_001497754.1">
    <property type="nucleotide sequence ID" value="NC_009898.1"/>
</dbReference>
<dbReference type="KEGG" id="vg:5659374"/>
<dbReference type="Proteomes" id="UP000202419">
    <property type="component" value="Segment"/>
</dbReference>
<sequence length="81" mass="9630">MSMSLKTLRDNSIPCRSRRVRRTRLLSDNFYMEENRLPVKRTPRNVCHILLLGMVEFYFQSCISKDVYISFVISISSLYFS</sequence>
<evidence type="ECO:0000313" key="2">
    <source>
        <dbReference type="Proteomes" id="UP000202419"/>
    </source>
</evidence>
<name>A7IX83_PBCVN</name>
<accession>A7IX83</accession>
<evidence type="ECO:0000313" key="1">
    <source>
        <dbReference type="EMBL" id="ABT14957.1"/>
    </source>
</evidence>
<protein>
    <submittedName>
        <fullName evidence="1">Uncharacterized protein b558L</fullName>
    </submittedName>
</protein>
<gene>
    <name evidence="1" type="primary">b558L</name>
    <name evidence="1" type="ORF">NY2A_b558L</name>
</gene>
<organism evidence="1 2">
    <name type="scientific">Paramecium bursaria Chlorella virus NY2A</name>
    <name type="common">PBCV-NY2A</name>
    <dbReference type="NCBI Taxonomy" id="46021"/>
    <lineage>
        <taxon>Viruses</taxon>
        <taxon>Varidnaviria</taxon>
        <taxon>Bamfordvirae</taxon>
        <taxon>Nucleocytoviricota</taxon>
        <taxon>Megaviricetes</taxon>
        <taxon>Algavirales</taxon>
        <taxon>Phycodnaviridae</taxon>
        <taxon>Chlorovirus</taxon>
        <taxon>Chlorovirus americanus</taxon>
    </lineage>
</organism>
<organismHost>
    <name type="scientific">Chlorella</name>
    <dbReference type="NCBI Taxonomy" id="3071"/>
</organismHost>
<reference evidence="1 2" key="1">
    <citation type="journal article" date="2007" name="Virology">
        <title>Sequence and annotation of the 369-kb NY-2A and the 345-kb AR158 viruses that infect Chlorella NC64A.</title>
        <authorList>
            <person name="Fitzgerald L.A."/>
            <person name="Graves M.V."/>
            <person name="Li X."/>
            <person name="Feldblyum T."/>
            <person name="Nierman W.C."/>
            <person name="Van Etten J.L."/>
        </authorList>
    </citation>
    <scope>NUCLEOTIDE SEQUENCE [LARGE SCALE GENOMIC DNA]</scope>
    <source>
        <strain evidence="1 2">NY-2A</strain>
    </source>
</reference>
<proteinExistence type="predicted"/>
<keyword evidence="2" id="KW-1185">Reference proteome</keyword>